<dbReference type="RefSeq" id="WP_193553417.1">
    <property type="nucleotide sequence ID" value="NZ_JBFAUK010000001.1"/>
</dbReference>
<dbReference type="PANTHER" id="PTHR42718:SF46">
    <property type="entry name" value="BLR6921 PROTEIN"/>
    <property type="match status" value="1"/>
</dbReference>
<feature type="transmembrane region" description="Helical" evidence="8">
    <location>
        <begin position="414"/>
        <end position="432"/>
    </location>
</feature>
<dbReference type="SUPFAM" id="SSF103473">
    <property type="entry name" value="MFS general substrate transporter"/>
    <property type="match status" value="1"/>
</dbReference>
<dbReference type="Pfam" id="PF07690">
    <property type="entry name" value="MFS_1"/>
    <property type="match status" value="1"/>
</dbReference>
<dbReference type="InterPro" id="IPR036259">
    <property type="entry name" value="MFS_trans_sf"/>
</dbReference>
<dbReference type="Proteomes" id="UP001552594">
    <property type="component" value="Unassembled WGS sequence"/>
</dbReference>
<dbReference type="Gene3D" id="1.20.1720.10">
    <property type="entry name" value="Multidrug resistance protein D"/>
    <property type="match status" value="1"/>
</dbReference>
<feature type="transmembrane region" description="Helical" evidence="8">
    <location>
        <begin position="21"/>
        <end position="39"/>
    </location>
</feature>
<gene>
    <name evidence="10" type="ORF">AB0L16_00495</name>
</gene>
<evidence type="ECO:0000256" key="7">
    <source>
        <dbReference type="ARBA" id="ARBA00023251"/>
    </source>
</evidence>
<evidence type="ECO:0000256" key="8">
    <source>
        <dbReference type="SAM" id="Phobius"/>
    </source>
</evidence>
<evidence type="ECO:0000256" key="6">
    <source>
        <dbReference type="ARBA" id="ARBA00023136"/>
    </source>
</evidence>
<proteinExistence type="predicted"/>
<keyword evidence="2" id="KW-0813">Transport</keyword>
<evidence type="ECO:0000256" key="2">
    <source>
        <dbReference type="ARBA" id="ARBA00022448"/>
    </source>
</evidence>
<evidence type="ECO:0000313" key="10">
    <source>
        <dbReference type="EMBL" id="MEV5504950.1"/>
    </source>
</evidence>
<organism evidence="10 11">
    <name type="scientific">Streptomyces orinoci</name>
    <name type="common">Streptoverticillium orinoci</name>
    <dbReference type="NCBI Taxonomy" id="67339"/>
    <lineage>
        <taxon>Bacteria</taxon>
        <taxon>Bacillati</taxon>
        <taxon>Actinomycetota</taxon>
        <taxon>Actinomycetes</taxon>
        <taxon>Kitasatosporales</taxon>
        <taxon>Streptomycetaceae</taxon>
        <taxon>Streptomyces</taxon>
    </lineage>
</organism>
<evidence type="ECO:0000256" key="5">
    <source>
        <dbReference type="ARBA" id="ARBA00022989"/>
    </source>
</evidence>
<dbReference type="PANTHER" id="PTHR42718">
    <property type="entry name" value="MAJOR FACILITATOR SUPERFAMILY MULTIDRUG TRANSPORTER MFSC"/>
    <property type="match status" value="1"/>
</dbReference>
<feature type="transmembrane region" description="Helical" evidence="8">
    <location>
        <begin position="279"/>
        <end position="301"/>
    </location>
</feature>
<reference evidence="10 11" key="1">
    <citation type="submission" date="2024-06" db="EMBL/GenBank/DDBJ databases">
        <title>The Natural Products Discovery Center: Release of the First 8490 Sequenced Strains for Exploring Actinobacteria Biosynthetic Diversity.</title>
        <authorList>
            <person name="Kalkreuter E."/>
            <person name="Kautsar S.A."/>
            <person name="Yang D."/>
            <person name="Bader C.D."/>
            <person name="Teijaro C.N."/>
            <person name="Fluegel L."/>
            <person name="Davis C.M."/>
            <person name="Simpson J.R."/>
            <person name="Lauterbach L."/>
            <person name="Steele A.D."/>
            <person name="Gui C."/>
            <person name="Meng S."/>
            <person name="Li G."/>
            <person name="Viehrig K."/>
            <person name="Ye F."/>
            <person name="Su P."/>
            <person name="Kiefer A.F."/>
            <person name="Nichols A."/>
            <person name="Cepeda A.J."/>
            <person name="Yan W."/>
            <person name="Fan B."/>
            <person name="Jiang Y."/>
            <person name="Adhikari A."/>
            <person name="Zheng C.-J."/>
            <person name="Schuster L."/>
            <person name="Cowan T.M."/>
            <person name="Smanski M.J."/>
            <person name="Chevrette M.G."/>
            <person name="De Carvalho L.P.S."/>
            <person name="Shen B."/>
        </authorList>
    </citation>
    <scope>NUCLEOTIDE SEQUENCE [LARGE SCALE GENOMIC DNA]</scope>
    <source>
        <strain evidence="10 11">NPDC052347</strain>
    </source>
</reference>
<keyword evidence="11" id="KW-1185">Reference proteome</keyword>
<comment type="caution">
    <text evidence="10">The sequence shown here is derived from an EMBL/GenBank/DDBJ whole genome shotgun (WGS) entry which is preliminary data.</text>
</comment>
<evidence type="ECO:0000313" key="11">
    <source>
        <dbReference type="Proteomes" id="UP001552594"/>
    </source>
</evidence>
<keyword evidence="6 8" id="KW-0472">Membrane</keyword>
<feature type="transmembrane region" description="Helical" evidence="8">
    <location>
        <begin position="438"/>
        <end position="456"/>
    </location>
</feature>
<sequence length="464" mass="47034">MPATVLVRERPRPRVIRESPYAWRLAVATVCFGAFMGQLDASIVTLTFGSLRTEFGASAAAVEWVSLGYLLTLVALLVPAGRLSDAHGRKLLYLYGFLLFTLASAACGLAPSLAALTGFRVVQAGGAALMQANSVALVTTSAPRGRLRAALGAQAAAQALGLALGPTVGGALVTTLGWRWVFTINVPIGAVALLAGHYLLPRSRTRDRSPGFDWPGLAWLATATTTLLLGVSAASAPAVPRWAAPVLLLAAAAAGRGFLLRQRRAAHPLVDLAVLRGRAVATGLSAALCGYLVLFGPLVLVPVVVTSSGASELTAGTVLTALPAGFALGAVGGDRMVPRRLGDRSRCLLGAALAAAALAVLTVLTPHRDGLVPLLALLGLGLGIFTPANNALVMSAMPTGRSGTGGGLVNMARGLGTALGVALVTLALAPGLAPGEPAALLILLAVALTGGTLSWLGPRDRRGA</sequence>
<accession>A0ABV3JQ40</accession>
<dbReference type="Gene3D" id="1.20.1250.20">
    <property type="entry name" value="MFS general substrate transporter like domains"/>
    <property type="match status" value="1"/>
</dbReference>
<feature type="transmembrane region" description="Helical" evidence="8">
    <location>
        <begin position="371"/>
        <end position="393"/>
    </location>
</feature>
<dbReference type="EMBL" id="JBFAUK010000001">
    <property type="protein sequence ID" value="MEV5504950.1"/>
    <property type="molecule type" value="Genomic_DNA"/>
</dbReference>
<keyword evidence="3" id="KW-1003">Cell membrane</keyword>
<evidence type="ECO:0000256" key="3">
    <source>
        <dbReference type="ARBA" id="ARBA00022475"/>
    </source>
</evidence>
<feature type="transmembrane region" description="Helical" evidence="8">
    <location>
        <begin position="212"/>
        <end position="236"/>
    </location>
</feature>
<keyword evidence="5 8" id="KW-1133">Transmembrane helix</keyword>
<name>A0ABV3JQ40_STRON</name>
<dbReference type="PROSITE" id="PS50850">
    <property type="entry name" value="MFS"/>
    <property type="match status" value="1"/>
</dbReference>
<keyword evidence="4 8" id="KW-0812">Transmembrane</keyword>
<feature type="transmembrane region" description="Helical" evidence="8">
    <location>
        <begin position="313"/>
        <end position="333"/>
    </location>
</feature>
<comment type="subcellular location">
    <subcellularLocation>
        <location evidence="1">Cell membrane</location>
        <topology evidence="1">Multi-pass membrane protein</topology>
    </subcellularLocation>
</comment>
<evidence type="ECO:0000256" key="1">
    <source>
        <dbReference type="ARBA" id="ARBA00004651"/>
    </source>
</evidence>
<feature type="transmembrane region" description="Helical" evidence="8">
    <location>
        <begin position="180"/>
        <end position="200"/>
    </location>
</feature>
<keyword evidence="7" id="KW-0046">Antibiotic resistance</keyword>
<evidence type="ECO:0000259" key="9">
    <source>
        <dbReference type="PROSITE" id="PS50850"/>
    </source>
</evidence>
<feature type="transmembrane region" description="Helical" evidence="8">
    <location>
        <begin position="345"/>
        <end position="365"/>
    </location>
</feature>
<protein>
    <submittedName>
        <fullName evidence="10">MFS transporter</fullName>
    </submittedName>
</protein>
<feature type="transmembrane region" description="Helical" evidence="8">
    <location>
        <begin position="242"/>
        <end position="259"/>
    </location>
</feature>
<feature type="domain" description="Major facilitator superfamily (MFS) profile" evidence="9">
    <location>
        <begin position="26"/>
        <end position="462"/>
    </location>
</feature>
<dbReference type="InterPro" id="IPR020846">
    <property type="entry name" value="MFS_dom"/>
</dbReference>
<feature type="transmembrane region" description="Helical" evidence="8">
    <location>
        <begin position="59"/>
        <end position="80"/>
    </location>
</feature>
<evidence type="ECO:0000256" key="4">
    <source>
        <dbReference type="ARBA" id="ARBA00022692"/>
    </source>
</evidence>
<dbReference type="InterPro" id="IPR011701">
    <property type="entry name" value="MFS"/>
</dbReference>
<feature type="transmembrane region" description="Helical" evidence="8">
    <location>
        <begin position="92"/>
        <end position="115"/>
    </location>
</feature>